<reference evidence="4" key="1">
    <citation type="submission" date="2021-01" db="EMBL/GenBank/DDBJ databases">
        <authorList>
            <person name="Corre E."/>
            <person name="Pelletier E."/>
            <person name="Niang G."/>
            <person name="Scheremetjew M."/>
            <person name="Finn R."/>
            <person name="Kale V."/>
            <person name="Holt S."/>
            <person name="Cochrane G."/>
            <person name="Meng A."/>
            <person name="Brown T."/>
            <person name="Cohen L."/>
        </authorList>
    </citation>
    <scope>NUCLEOTIDE SEQUENCE</scope>
    <source>
        <strain evidence="4">CCMP 2712</strain>
    </source>
</reference>
<feature type="region of interest" description="Disordered" evidence="2">
    <location>
        <begin position="471"/>
        <end position="514"/>
    </location>
</feature>
<dbReference type="EMBL" id="HBKN01043240">
    <property type="protein sequence ID" value="CAE2332108.1"/>
    <property type="molecule type" value="Transcribed_RNA"/>
</dbReference>
<dbReference type="SUPFAM" id="SSF48371">
    <property type="entry name" value="ARM repeat"/>
    <property type="match status" value="1"/>
</dbReference>
<name>A0A7S4PE14_GUITH</name>
<evidence type="ECO:0000259" key="3">
    <source>
        <dbReference type="SMART" id="SM01349"/>
    </source>
</evidence>
<dbReference type="Pfam" id="PF12348">
    <property type="entry name" value="CLASP_N"/>
    <property type="match status" value="1"/>
</dbReference>
<dbReference type="InterPro" id="IPR011989">
    <property type="entry name" value="ARM-like"/>
</dbReference>
<evidence type="ECO:0000313" key="4">
    <source>
        <dbReference type="EMBL" id="CAE2332108.1"/>
    </source>
</evidence>
<keyword evidence="1" id="KW-0175">Coiled coil</keyword>
<accession>A0A7S4PE14</accession>
<dbReference type="InterPro" id="IPR016024">
    <property type="entry name" value="ARM-type_fold"/>
</dbReference>
<dbReference type="Gene3D" id="1.25.10.10">
    <property type="entry name" value="Leucine-rich Repeat Variant"/>
    <property type="match status" value="1"/>
</dbReference>
<feature type="region of interest" description="Disordered" evidence="2">
    <location>
        <begin position="1"/>
        <end position="58"/>
    </location>
</feature>
<dbReference type="InterPro" id="IPR024395">
    <property type="entry name" value="CLASP_N_dom"/>
</dbReference>
<feature type="compositionally biased region" description="Basic and acidic residues" evidence="2">
    <location>
        <begin position="1"/>
        <end position="14"/>
    </location>
</feature>
<sequence length="807" mass="93469">MQQRIDHADTKGNEVADGQVDGDGKEISEGQEQGKQAVKQEGSKETVTNREEVAQEHSALTVSKQEKILRHILQDLDKQTQWKTKVSALKRLQDIFSKGSNLSSPPLVKMVRSTEFSRVVSELFGEIRSQLVKEAADTFEKLSAHLDDKNKDFKEYDQLFADFVVPEMLKAVCKGNPTISSTADLSLGMIVKNVTSPKLLRSILEPMADVEVHSKIRLACAKYLCFLLDSWPRDKLQQTSLDIWKGRMDAVDAVEFAVLKCLSDSKSETREAAGSAYEKFSAMFPARGAKMMSNMSKQQLRLVRAAGEGKEEDAETAGRVERKSKSLSPTRRSYRQSAAGAVRERQKVEGQQDERGRKKKEEQGEGQEVNAQQRMEANQLRERISFLEVSLENERKKVKMMQRLKDDAESLLAEERAARVAMEKESQADLVGEEAMREHVRKLKTEQARNRKLFEEREMWKDKCKQLELQLASRNEQEKKQEKKQATKEEKEEGKKEKVAPAGPVGDPAYNRKQEKVISQLKKKVEELQSKEAERDSLQKQEIEVLEEKLRGREEELERNKSEAKFAKEDMMRMKERWQLREKDWFNTRMSLEREVEELKALWQSVRQEDEHERGPPTASSRPMPQDEQDEGLDDEVLEDRHAPRRQPDAISPRAEEEQREAQEKMKELMEEIQSLKEKVLQQEAIAGEARLTASMAQKELHHWRQRVAEIEPERARNQVMIEKLRAELDWSMRNESQEQRRMKTLLAVAEEKRRRTEAQLEEILRYLRRSKQDVDSGKAEAMSVLKRIEGMMHEETNKVKQLMEVR</sequence>
<feature type="region of interest" description="Disordered" evidence="2">
    <location>
        <begin position="304"/>
        <end position="372"/>
    </location>
</feature>
<protein>
    <recommendedName>
        <fullName evidence="3">TOG domain-containing protein</fullName>
    </recommendedName>
</protein>
<dbReference type="AlphaFoldDB" id="A0A7S4PE14"/>
<organism evidence="4">
    <name type="scientific">Guillardia theta</name>
    <name type="common">Cryptophyte</name>
    <name type="synonym">Cryptomonas phi</name>
    <dbReference type="NCBI Taxonomy" id="55529"/>
    <lineage>
        <taxon>Eukaryota</taxon>
        <taxon>Cryptophyceae</taxon>
        <taxon>Pyrenomonadales</taxon>
        <taxon>Geminigeraceae</taxon>
        <taxon>Guillardia</taxon>
    </lineage>
</organism>
<feature type="region of interest" description="Disordered" evidence="2">
    <location>
        <begin position="605"/>
        <end position="668"/>
    </location>
</feature>
<feature type="compositionally biased region" description="Basic and acidic residues" evidence="2">
    <location>
        <begin position="639"/>
        <end position="668"/>
    </location>
</feature>
<feature type="compositionally biased region" description="Basic and acidic residues" evidence="2">
    <location>
        <begin position="342"/>
        <end position="363"/>
    </location>
</feature>
<evidence type="ECO:0000256" key="2">
    <source>
        <dbReference type="SAM" id="MobiDB-lite"/>
    </source>
</evidence>
<proteinExistence type="predicted"/>
<feature type="compositionally biased region" description="Basic and acidic residues" evidence="2">
    <location>
        <begin position="475"/>
        <end position="499"/>
    </location>
</feature>
<gene>
    <name evidence="4" type="ORF">GTHE00462_LOCUS33879</name>
</gene>
<dbReference type="InterPro" id="IPR034085">
    <property type="entry name" value="TOG"/>
</dbReference>
<dbReference type="SMART" id="SM01349">
    <property type="entry name" value="TOG"/>
    <property type="match status" value="1"/>
</dbReference>
<feature type="compositionally biased region" description="Acidic residues" evidence="2">
    <location>
        <begin position="627"/>
        <end position="638"/>
    </location>
</feature>
<feature type="compositionally biased region" description="Basic and acidic residues" evidence="2">
    <location>
        <begin position="41"/>
        <end position="55"/>
    </location>
</feature>
<evidence type="ECO:0000256" key="1">
    <source>
        <dbReference type="SAM" id="Coils"/>
    </source>
</evidence>
<feature type="domain" description="TOG" evidence="3">
    <location>
        <begin position="61"/>
        <end position="316"/>
    </location>
</feature>
<feature type="coiled-coil region" evidence="1">
    <location>
        <begin position="747"/>
        <end position="806"/>
    </location>
</feature>